<evidence type="ECO:0000256" key="11">
    <source>
        <dbReference type="ARBA" id="ARBA00022723"/>
    </source>
</evidence>
<dbReference type="EMBL" id="AXZL01000073">
    <property type="protein sequence ID" value="ESE40192.1"/>
    <property type="molecule type" value="Genomic_DNA"/>
</dbReference>
<dbReference type="PROSITE" id="PS01069">
    <property type="entry name" value="DAGK_PROKAR"/>
    <property type="match status" value="1"/>
</dbReference>
<dbReference type="PANTHER" id="PTHR34299:SF1">
    <property type="entry name" value="DIACYLGLYCEROL KINASE"/>
    <property type="match status" value="1"/>
</dbReference>
<evidence type="ECO:0000256" key="14">
    <source>
        <dbReference type="ARBA" id="ARBA00022840"/>
    </source>
</evidence>
<dbReference type="CDD" id="cd14264">
    <property type="entry name" value="DAGK_IM"/>
    <property type="match status" value="1"/>
</dbReference>
<keyword evidence="19" id="KW-0594">Phospholipid biosynthesis</keyword>
<keyword evidence="11" id="KW-0479">Metal-binding</keyword>
<evidence type="ECO:0000256" key="17">
    <source>
        <dbReference type="ARBA" id="ARBA00023098"/>
    </source>
</evidence>
<evidence type="ECO:0000256" key="13">
    <source>
        <dbReference type="ARBA" id="ARBA00022777"/>
    </source>
</evidence>
<evidence type="ECO:0000256" key="9">
    <source>
        <dbReference type="ARBA" id="ARBA00022679"/>
    </source>
</evidence>
<comment type="similarity">
    <text evidence="3 21">Belongs to the bacterial diacylglycerol kinase family.</text>
</comment>
<keyword evidence="17 21" id="KW-0443">Lipid metabolism</keyword>
<name>A0ABN0PJM6_9GAMM</name>
<organism evidence="22 23">
    <name type="scientific">Shewanella decolorationis S12</name>
    <dbReference type="NCBI Taxonomy" id="1353536"/>
    <lineage>
        <taxon>Bacteria</taxon>
        <taxon>Pseudomonadati</taxon>
        <taxon>Pseudomonadota</taxon>
        <taxon>Gammaproteobacteria</taxon>
        <taxon>Alteromonadales</taxon>
        <taxon>Shewanellaceae</taxon>
        <taxon>Shewanella</taxon>
    </lineage>
</organism>
<dbReference type="Gene3D" id="1.10.287.3610">
    <property type="match status" value="1"/>
</dbReference>
<feature type="transmembrane region" description="Helical" evidence="21">
    <location>
        <begin position="78"/>
        <end position="99"/>
    </location>
</feature>
<evidence type="ECO:0000313" key="23">
    <source>
        <dbReference type="Proteomes" id="UP000017548"/>
    </source>
</evidence>
<comment type="catalytic activity">
    <reaction evidence="21">
        <text>a 1,2-diacyl-sn-glycerol + ATP = a 1,2-diacyl-sn-glycero-3-phosphate + ADP + H(+)</text>
        <dbReference type="Rhea" id="RHEA:10272"/>
        <dbReference type="ChEBI" id="CHEBI:15378"/>
        <dbReference type="ChEBI" id="CHEBI:17815"/>
        <dbReference type="ChEBI" id="CHEBI:30616"/>
        <dbReference type="ChEBI" id="CHEBI:58608"/>
        <dbReference type="ChEBI" id="CHEBI:456216"/>
        <dbReference type="EC" id="2.7.1.107"/>
    </reaction>
</comment>
<comment type="function">
    <text evidence="21">Catalyzes the ATP-dependent phosphorylation of sn-l,2-diacylglycerol (DAG) to phosphatidic acid. Involved in the recycling of diacylglycerol produced as a by-product during membrane-derived oligosaccharide (MDO) biosynthesis.</text>
</comment>
<sequence>MLERVNASRTIAQVDGIIMKPANNHGIKRIFRATGFSMKGLKAAWIHEAAFRQELMLAVVMLPIALLVDISTMERLMLILTLFIVLIVELLNSAIEAVVDRVGSEIHPLSGQAKDIASAAVFMSLALCAITWLVVLLPLVI</sequence>
<protein>
    <recommendedName>
        <fullName evidence="5 21">Diacylglycerol kinase</fullName>
        <ecNumber evidence="4 21">2.7.1.107</ecNumber>
    </recommendedName>
</protein>
<evidence type="ECO:0000256" key="8">
    <source>
        <dbReference type="ARBA" id="ARBA00022519"/>
    </source>
</evidence>
<evidence type="ECO:0000256" key="1">
    <source>
        <dbReference type="ARBA" id="ARBA00001946"/>
    </source>
</evidence>
<evidence type="ECO:0000256" key="7">
    <source>
        <dbReference type="ARBA" id="ARBA00022516"/>
    </source>
</evidence>
<evidence type="ECO:0000256" key="3">
    <source>
        <dbReference type="ARBA" id="ARBA00005967"/>
    </source>
</evidence>
<keyword evidence="10 21" id="KW-0812">Transmembrane</keyword>
<evidence type="ECO:0000256" key="18">
    <source>
        <dbReference type="ARBA" id="ARBA00023136"/>
    </source>
</evidence>
<dbReference type="GO" id="GO:0016301">
    <property type="term" value="F:kinase activity"/>
    <property type="evidence" value="ECO:0007669"/>
    <property type="project" value="UniProtKB-KW"/>
</dbReference>
<evidence type="ECO:0000313" key="22">
    <source>
        <dbReference type="EMBL" id="ESE40192.1"/>
    </source>
</evidence>
<evidence type="ECO:0000256" key="2">
    <source>
        <dbReference type="ARBA" id="ARBA00004429"/>
    </source>
</evidence>
<keyword evidence="18 21" id="KW-0472">Membrane</keyword>
<dbReference type="EC" id="2.7.1.107" evidence="4 21"/>
<keyword evidence="7" id="KW-0444">Lipid biosynthesis</keyword>
<dbReference type="InterPro" id="IPR000829">
    <property type="entry name" value="DAGK"/>
</dbReference>
<evidence type="ECO:0000256" key="15">
    <source>
        <dbReference type="ARBA" id="ARBA00022842"/>
    </source>
</evidence>
<keyword evidence="12 21" id="KW-0547">Nucleotide-binding</keyword>
<keyword evidence="13 21" id="KW-0418">Kinase</keyword>
<evidence type="ECO:0000256" key="19">
    <source>
        <dbReference type="ARBA" id="ARBA00023209"/>
    </source>
</evidence>
<dbReference type="InterPro" id="IPR033718">
    <property type="entry name" value="DAGK_prok"/>
</dbReference>
<evidence type="ECO:0000256" key="4">
    <source>
        <dbReference type="ARBA" id="ARBA00012133"/>
    </source>
</evidence>
<comment type="caution">
    <text evidence="22">The sequence shown here is derived from an EMBL/GenBank/DDBJ whole genome shotgun (WGS) entry which is preliminary data.</text>
</comment>
<keyword evidence="14 21" id="KW-0067">ATP-binding</keyword>
<dbReference type="PANTHER" id="PTHR34299">
    <property type="entry name" value="DIACYLGLYCEROL KINASE"/>
    <property type="match status" value="1"/>
</dbReference>
<keyword evidence="9 21" id="KW-0808">Transferase</keyword>
<evidence type="ECO:0000256" key="6">
    <source>
        <dbReference type="ARBA" id="ARBA00022475"/>
    </source>
</evidence>
<dbReference type="Proteomes" id="UP000017548">
    <property type="component" value="Unassembled WGS sequence"/>
</dbReference>
<comment type="cofactor">
    <cofactor evidence="1">
        <name>Mg(2+)</name>
        <dbReference type="ChEBI" id="CHEBI:18420"/>
    </cofactor>
</comment>
<keyword evidence="20 21" id="KW-1208">Phospholipid metabolism</keyword>
<comment type="caution">
    <text evidence="21">Lacks conserved residue(s) required for the propagation of feature annotation.</text>
</comment>
<evidence type="ECO:0000256" key="20">
    <source>
        <dbReference type="ARBA" id="ARBA00023264"/>
    </source>
</evidence>
<keyword evidence="8 21" id="KW-0997">Cell inner membrane</keyword>
<evidence type="ECO:0000256" key="12">
    <source>
        <dbReference type="ARBA" id="ARBA00022741"/>
    </source>
</evidence>
<reference evidence="22 23" key="1">
    <citation type="journal article" date="2013" name="Genome Announc.">
        <title>Draft Genome Sequence of Shewanella decolorationis S12, a Dye-Degrading Bacterium Isolated from a Wastewater Treatment Plant.</title>
        <authorList>
            <person name="Xu M."/>
            <person name="Fang Y."/>
            <person name="Liu J."/>
            <person name="Chen X."/>
            <person name="Sun G."/>
            <person name="Guo J."/>
            <person name="Hua Z."/>
            <person name="Tu Q."/>
            <person name="Wu L."/>
            <person name="Zhou J."/>
            <person name="Liu X."/>
        </authorList>
    </citation>
    <scope>NUCLEOTIDE SEQUENCE [LARGE SCALE GENOMIC DNA]</scope>
    <source>
        <strain evidence="22 23">S12</strain>
    </source>
</reference>
<keyword evidence="23" id="KW-1185">Reference proteome</keyword>
<keyword evidence="15" id="KW-0460">Magnesium</keyword>
<dbReference type="Pfam" id="PF01219">
    <property type="entry name" value="DAGK_prokar"/>
    <property type="match status" value="1"/>
</dbReference>
<feature type="transmembrane region" description="Helical" evidence="21">
    <location>
        <begin position="120"/>
        <end position="140"/>
    </location>
</feature>
<gene>
    <name evidence="22" type="primary">dgkA</name>
    <name evidence="22" type="ORF">SHD_3321</name>
</gene>
<comment type="subcellular location">
    <subcellularLocation>
        <location evidence="2 21">Cell inner membrane</location>
        <topology evidence="2 21">Multi-pass membrane protein</topology>
    </subcellularLocation>
</comment>
<evidence type="ECO:0000256" key="16">
    <source>
        <dbReference type="ARBA" id="ARBA00022989"/>
    </source>
</evidence>
<dbReference type="InterPro" id="IPR036945">
    <property type="entry name" value="DAGK_sf"/>
</dbReference>
<keyword evidence="6" id="KW-1003">Cell membrane</keyword>
<accession>A0ABN0PJM6</accession>
<evidence type="ECO:0000256" key="5">
    <source>
        <dbReference type="ARBA" id="ARBA00017575"/>
    </source>
</evidence>
<evidence type="ECO:0000256" key="21">
    <source>
        <dbReference type="RuleBase" id="RU363065"/>
    </source>
</evidence>
<keyword evidence="16 21" id="KW-1133">Transmembrane helix</keyword>
<proteinExistence type="inferred from homology"/>
<evidence type="ECO:0000256" key="10">
    <source>
        <dbReference type="ARBA" id="ARBA00022692"/>
    </source>
</evidence>